<evidence type="ECO:0000256" key="4">
    <source>
        <dbReference type="ARBA" id="ARBA00022989"/>
    </source>
</evidence>
<dbReference type="InterPro" id="IPR023081">
    <property type="entry name" value="Cell_div_FtsB"/>
</dbReference>
<dbReference type="GO" id="GO:0030428">
    <property type="term" value="C:cell septum"/>
    <property type="evidence" value="ECO:0007669"/>
    <property type="project" value="TreeGrafter"/>
</dbReference>
<keyword evidence="4" id="KW-1133">Transmembrane helix</keyword>
<accession>A0A7T0G1S7</accession>
<evidence type="ECO:0000313" key="8">
    <source>
        <dbReference type="EMBL" id="QPJ63845.1"/>
    </source>
</evidence>
<dbReference type="KEGG" id="nli:G3M70_15685"/>
<keyword evidence="2" id="KW-0132">Cell division</keyword>
<dbReference type="Proteomes" id="UP000594688">
    <property type="component" value="Chromosome"/>
</dbReference>
<dbReference type="GO" id="GO:0043093">
    <property type="term" value="P:FtsZ-dependent cytokinesis"/>
    <property type="evidence" value="ECO:0007669"/>
    <property type="project" value="TreeGrafter"/>
</dbReference>
<evidence type="ECO:0000256" key="5">
    <source>
        <dbReference type="ARBA" id="ARBA00023136"/>
    </source>
</evidence>
<sequence>MLNLSKSQKTLILGLSLSLMMLVVAIFSKDGFVTVHEFESELQSLVQLNQNIAEENEKLRKEIEGLKTDGYQIESLAREKLNLVKPGEVVYQIVPEESQPE</sequence>
<organism evidence="8 9">
    <name type="scientific">Candidatus Nitronauta litoralis</name>
    <dbReference type="NCBI Taxonomy" id="2705533"/>
    <lineage>
        <taxon>Bacteria</taxon>
        <taxon>Pseudomonadati</taxon>
        <taxon>Nitrospinota/Tectimicrobiota group</taxon>
        <taxon>Nitrospinota</taxon>
        <taxon>Nitrospinia</taxon>
        <taxon>Nitrospinales</taxon>
        <taxon>Nitrospinaceae</taxon>
        <taxon>Candidatus Nitronauta</taxon>
    </lineage>
</organism>
<evidence type="ECO:0000256" key="3">
    <source>
        <dbReference type="ARBA" id="ARBA00022692"/>
    </source>
</evidence>
<dbReference type="InterPro" id="IPR007060">
    <property type="entry name" value="FtsL/DivIC"/>
</dbReference>
<reference evidence="8 9" key="1">
    <citation type="submission" date="2020-02" db="EMBL/GenBank/DDBJ databases">
        <title>Genomic and physiological characterization of two novel Nitrospinaceae genera.</title>
        <authorList>
            <person name="Mueller A.J."/>
            <person name="Jung M.-Y."/>
            <person name="Strachan C.R."/>
            <person name="Herbold C.W."/>
            <person name="Kirkegaard R.H."/>
            <person name="Daims H."/>
        </authorList>
    </citation>
    <scope>NUCLEOTIDE SEQUENCE [LARGE SCALE GENOMIC DNA]</scope>
    <source>
        <strain evidence="8">EB</strain>
    </source>
</reference>
<evidence type="ECO:0000313" key="9">
    <source>
        <dbReference type="Proteomes" id="UP000594688"/>
    </source>
</evidence>
<keyword evidence="6" id="KW-0131">Cell cycle</keyword>
<evidence type="ECO:0000256" key="1">
    <source>
        <dbReference type="ARBA" id="ARBA00022475"/>
    </source>
</evidence>
<keyword evidence="3" id="KW-0812">Transmembrane</keyword>
<gene>
    <name evidence="8" type="ORF">G3M70_15685</name>
</gene>
<dbReference type="AlphaFoldDB" id="A0A7T0G1S7"/>
<keyword evidence="1" id="KW-1003">Cell membrane</keyword>
<dbReference type="PANTHER" id="PTHR37485">
    <property type="entry name" value="CELL DIVISION PROTEIN FTSB"/>
    <property type="match status" value="1"/>
</dbReference>
<proteinExistence type="predicted"/>
<evidence type="ECO:0000256" key="2">
    <source>
        <dbReference type="ARBA" id="ARBA00022618"/>
    </source>
</evidence>
<keyword evidence="7" id="KW-0175">Coiled coil</keyword>
<evidence type="ECO:0000256" key="7">
    <source>
        <dbReference type="SAM" id="Coils"/>
    </source>
</evidence>
<dbReference type="EMBL" id="CP048685">
    <property type="protein sequence ID" value="QPJ63845.1"/>
    <property type="molecule type" value="Genomic_DNA"/>
</dbReference>
<keyword evidence="5" id="KW-0472">Membrane</keyword>
<name>A0A7T0G1S7_9BACT</name>
<dbReference type="Pfam" id="PF04977">
    <property type="entry name" value="DivIC"/>
    <property type="match status" value="1"/>
</dbReference>
<dbReference type="PANTHER" id="PTHR37485:SF1">
    <property type="entry name" value="CELL DIVISION PROTEIN FTSB"/>
    <property type="match status" value="1"/>
</dbReference>
<protein>
    <submittedName>
        <fullName evidence="8">Septum formation initiator family protein</fullName>
    </submittedName>
</protein>
<feature type="coiled-coil region" evidence="7">
    <location>
        <begin position="35"/>
        <end position="69"/>
    </location>
</feature>
<evidence type="ECO:0000256" key="6">
    <source>
        <dbReference type="ARBA" id="ARBA00023306"/>
    </source>
</evidence>